<dbReference type="InterPro" id="IPR057727">
    <property type="entry name" value="WCX_dom"/>
</dbReference>
<dbReference type="InterPro" id="IPR026881">
    <property type="entry name" value="WYL_dom"/>
</dbReference>
<organism evidence="3 4">
    <name type="scientific">Cerasibacillus quisquiliarum</name>
    <dbReference type="NCBI Taxonomy" id="227865"/>
    <lineage>
        <taxon>Bacteria</taxon>
        <taxon>Bacillati</taxon>
        <taxon>Bacillota</taxon>
        <taxon>Bacilli</taxon>
        <taxon>Bacillales</taxon>
        <taxon>Bacillaceae</taxon>
        <taxon>Cerasibacillus</taxon>
    </lineage>
</organism>
<evidence type="ECO:0000313" key="4">
    <source>
        <dbReference type="Proteomes" id="UP000321491"/>
    </source>
</evidence>
<proteinExistence type="predicted"/>
<dbReference type="PANTHER" id="PTHR34580:SF1">
    <property type="entry name" value="PROTEIN PAFC"/>
    <property type="match status" value="1"/>
</dbReference>
<dbReference type="AlphaFoldDB" id="A0A511V358"/>
<feature type="domain" description="WCX" evidence="2">
    <location>
        <begin position="246"/>
        <end position="320"/>
    </location>
</feature>
<evidence type="ECO:0000259" key="1">
    <source>
        <dbReference type="Pfam" id="PF13280"/>
    </source>
</evidence>
<accession>A0A511V358</accession>
<dbReference type="Proteomes" id="UP000321491">
    <property type="component" value="Unassembled WGS sequence"/>
</dbReference>
<dbReference type="OrthoDB" id="9772503at2"/>
<dbReference type="PANTHER" id="PTHR34580">
    <property type="match status" value="1"/>
</dbReference>
<dbReference type="Pfam" id="PF25583">
    <property type="entry name" value="WCX"/>
    <property type="match status" value="1"/>
</dbReference>
<dbReference type="EMBL" id="BJXW01000032">
    <property type="protein sequence ID" value="GEN32173.1"/>
    <property type="molecule type" value="Genomic_DNA"/>
</dbReference>
<dbReference type="RefSeq" id="WP_146938533.1">
    <property type="nucleotide sequence ID" value="NZ_BJXW01000032.1"/>
</dbReference>
<dbReference type="Pfam" id="PF13280">
    <property type="entry name" value="WYL"/>
    <property type="match status" value="1"/>
</dbReference>
<gene>
    <name evidence="3" type="ORF">CQU01_24110</name>
</gene>
<keyword evidence="4" id="KW-1185">Reference proteome</keyword>
<evidence type="ECO:0000313" key="3">
    <source>
        <dbReference type="EMBL" id="GEN32173.1"/>
    </source>
</evidence>
<protein>
    <submittedName>
        <fullName evidence="3">WYL domain-containing protein</fullName>
    </submittedName>
</protein>
<comment type="caution">
    <text evidence="3">The sequence shown here is derived from an EMBL/GenBank/DDBJ whole genome shotgun (WGS) entry which is preliminary data.</text>
</comment>
<dbReference type="PROSITE" id="PS52050">
    <property type="entry name" value="WYL"/>
    <property type="match status" value="1"/>
</dbReference>
<sequence length="325" mass="38853">MKTGNSYRLLKLKDILFSETDKNHELTIKEINERLQAVMDENFDVRTIKRDMEVLENMGFEIIQNKGKYGKLYYSHQSRLFETYQLRLLNDAILSARFITSKEKKRLIEKIKKLTSRHIAKTLPSPLLFSPSSNIDYELVKINIDLVHRAIHNKHVITYQYGKYNVNKEFTYNRNGDRYEVEPYALIWQNDYYYLIGRFIKEDEIRHYRLDRIRNIELSEKRFRKRDFDLGSYVNQSFHMFAGKDTWLKVQFKNDLINAILDRFGHDARIRPIDDEHFMLTTKVKLSDGLISWLLAWGDQAKVLSPDHVIEALKEKIGRMKKIYD</sequence>
<name>A0A511V358_9BACI</name>
<evidence type="ECO:0000259" key="2">
    <source>
        <dbReference type="Pfam" id="PF25583"/>
    </source>
</evidence>
<feature type="domain" description="WYL" evidence="1">
    <location>
        <begin position="144"/>
        <end position="217"/>
    </location>
</feature>
<reference evidence="3 4" key="1">
    <citation type="submission" date="2019-07" db="EMBL/GenBank/DDBJ databases">
        <title>Whole genome shotgun sequence of Cerasibacillus quisquiliarum NBRC 102429.</title>
        <authorList>
            <person name="Hosoyama A."/>
            <person name="Uohara A."/>
            <person name="Ohji S."/>
            <person name="Ichikawa N."/>
        </authorList>
    </citation>
    <scope>NUCLEOTIDE SEQUENCE [LARGE SCALE GENOMIC DNA]</scope>
    <source>
        <strain evidence="3 4">NBRC 102429</strain>
    </source>
</reference>
<dbReference type="InterPro" id="IPR051534">
    <property type="entry name" value="CBASS_pafABC_assoc_protein"/>
</dbReference>